<dbReference type="AlphaFoldDB" id="I4EIF8"/>
<protein>
    <submittedName>
        <fullName evidence="1">Uncharacterized protein</fullName>
    </submittedName>
</protein>
<dbReference type="RefSeq" id="WP_008478654.1">
    <property type="nucleotide sequence ID" value="NZ_CAGS01000272.1"/>
</dbReference>
<evidence type="ECO:0000313" key="2">
    <source>
        <dbReference type="Proteomes" id="UP000004221"/>
    </source>
</evidence>
<dbReference type="Proteomes" id="UP000004221">
    <property type="component" value="Unassembled WGS sequence"/>
</dbReference>
<organism evidence="1 2">
    <name type="scientific">Nitrolancea hollandica Lb</name>
    <dbReference type="NCBI Taxonomy" id="1129897"/>
    <lineage>
        <taxon>Bacteria</taxon>
        <taxon>Pseudomonadati</taxon>
        <taxon>Thermomicrobiota</taxon>
        <taxon>Thermomicrobia</taxon>
        <taxon>Sphaerobacterales</taxon>
        <taxon>Sphaerobacterineae</taxon>
        <taxon>Sphaerobacteraceae</taxon>
        <taxon>Nitrolancea</taxon>
    </lineage>
</organism>
<name>I4EIF8_9BACT</name>
<keyword evidence="2" id="KW-1185">Reference proteome</keyword>
<accession>I4EIF8</accession>
<sequence length="72" mass="8123">MLTLNRQSAQRLGGILSRATQTRTDECQKCGGWHVKQWRGRMKSAEYVSKACKCSCCRFSFAVTDSFGFPVL</sequence>
<evidence type="ECO:0000313" key="1">
    <source>
        <dbReference type="EMBL" id="CCF84470.1"/>
    </source>
</evidence>
<dbReference type="EMBL" id="CAGS01000272">
    <property type="protein sequence ID" value="CCF84470.1"/>
    <property type="molecule type" value="Genomic_DNA"/>
</dbReference>
<reference evidence="1 2" key="1">
    <citation type="journal article" date="2012" name="ISME J.">
        <title>Nitrification expanded: discovery, physiology and genomics of a nitrite-oxidizing bacterium from the phylum Chloroflexi.</title>
        <authorList>
            <person name="Sorokin D.Y."/>
            <person name="Lucker S."/>
            <person name="Vejmelkova D."/>
            <person name="Kostrikina N.A."/>
            <person name="Kleerebezem R."/>
            <person name="Rijpstra W.I."/>
            <person name="Damste J.S."/>
            <person name="Le Paslier D."/>
            <person name="Muyzer G."/>
            <person name="Wagner M."/>
            <person name="van Loosdrecht M.C."/>
            <person name="Daims H."/>
        </authorList>
    </citation>
    <scope>NUCLEOTIDE SEQUENCE [LARGE SCALE GENOMIC DNA]</scope>
    <source>
        <strain evidence="2">none</strain>
    </source>
</reference>
<gene>
    <name evidence="1" type="ORF">NITHO_3430015</name>
</gene>
<proteinExistence type="predicted"/>
<comment type="caution">
    <text evidence="1">The sequence shown here is derived from an EMBL/GenBank/DDBJ whole genome shotgun (WGS) entry which is preliminary data.</text>
</comment>